<dbReference type="Proteomes" id="UP001620626">
    <property type="component" value="Unassembled WGS sequence"/>
</dbReference>
<feature type="compositionally biased region" description="Basic residues" evidence="1">
    <location>
        <begin position="206"/>
        <end position="220"/>
    </location>
</feature>
<name>A0ABD2LUM1_9BILA</name>
<keyword evidence="3" id="KW-1185">Reference proteome</keyword>
<comment type="caution">
    <text evidence="2">The sequence shown here is derived from an EMBL/GenBank/DDBJ whole genome shotgun (WGS) entry which is preliminary data.</text>
</comment>
<feature type="compositionally biased region" description="Basic and acidic residues" evidence="1">
    <location>
        <begin position="265"/>
        <end position="285"/>
    </location>
</feature>
<dbReference type="AlphaFoldDB" id="A0ABD2LUM1"/>
<proteinExistence type="predicted"/>
<reference evidence="2 3" key="1">
    <citation type="submission" date="2024-10" db="EMBL/GenBank/DDBJ databases">
        <authorList>
            <person name="Kim D."/>
        </authorList>
    </citation>
    <scope>NUCLEOTIDE SEQUENCE [LARGE SCALE GENOMIC DNA]</scope>
    <source>
        <strain evidence="2">BH-2024</strain>
    </source>
</reference>
<feature type="compositionally biased region" description="Acidic residues" evidence="1">
    <location>
        <begin position="1"/>
        <end position="10"/>
    </location>
</feature>
<evidence type="ECO:0000256" key="1">
    <source>
        <dbReference type="SAM" id="MobiDB-lite"/>
    </source>
</evidence>
<evidence type="ECO:0000313" key="3">
    <source>
        <dbReference type="Proteomes" id="UP001620626"/>
    </source>
</evidence>
<feature type="region of interest" description="Disordered" evidence="1">
    <location>
        <begin position="1"/>
        <end position="22"/>
    </location>
</feature>
<feature type="compositionally biased region" description="Basic and acidic residues" evidence="1">
    <location>
        <begin position="296"/>
        <end position="305"/>
    </location>
</feature>
<sequence length="336" mass="38417">MQPIEDEDPFELAGKNAWQQSDTTETFKLIGRTCFRPPPLICPTRASLCPKQRIGPFSARQRMSLEQHQVKSKRGVGPYGGSGSASGNAGHPTLTRRAYNVRKQFKENNINEIQPKQTGPGRVDQQRCEELTEQYKEQLLNAWDQFQTKQAAIQAKLEADRRANPVLSELITGKSPTQEEDKKQQTATTKTAGMGGGTVMSQCPTMKRRRRKRNKQHCWKKKEEGEGEREEQKERQKMEEEKEVSREREERDERRREWGEEEGKEEGGSVKEKDANDGGDEKKEAGEEEITAEKNGGGDEKEQKDGTAAAERNWGDEMKMNKINEKKEEFRRFGNV</sequence>
<evidence type="ECO:0000313" key="2">
    <source>
        <dbReference type="EMBL" id="KAL3118941.1"/>
    </source>
</evidence>
<feature type="region of interest" description="Disordered" evidence="1">
    <location>
        <begin position="72"/>
        <end position="94"/>
    </location>
</feature>
<gene>
    <name evidence="2" type="ORF">niasHT_008838</name>
</gene>
<accession>A0ABD2LUM1</accession>
<protein>
    <submittedName>
        <fullName evidence="2">Uncharacterized protein</fullName>
    </submittedName>
</protein>
<organism evidence="2 3">
    <name type="scientific">Heterodera trifolii</name>
    <dbReference type="NCBI Taxonomy" id="157864"/>
    <lineage>
        <taxon>Eukaryota</taxon>
        <taxon>Metazoa</taxon>
        <taxon>Ecdysozoa</taxon>
        <taxon>Nematoda</taxon>
        <taxon>Chromadorea</taxon>
        <taxon>Rhabditida</taxon>
        <taxon>Tylenchina</taxon>
        <taxon>Tylenchomorpha</taxon>
        <taxon>Tylenchoidea</taxon>
        <taxon>Heteroderidae</taxon>
        <taxon>Heteroderinae</taxon>
        <taxon>Heterodera</taxon>
    </lineage>
</organism>
<feature type="region of interest" description="Disordered" evidence="1">
    <location>
        <begin position="169"/>
        <end position="320"/>
    </location>
</feature>
<feature type="compositionally biased region" description="Basic and acidic residues" evidence="1">
    <location>
        <begin position="230"/>
        <end position="258"/>
    </location>
</feature>
<dbReference type="EMBL" id="JBICBT010000259">
    <property type="protein sequence ID" value="KAL3118941.1"/>
    <property type="molecule type" value="Genomic_DNA"/>
</dbReference>